<evidence type="ECO:0000259" key="3">
    <source>
        <dbReference type="PROSITE" id="PS51176"/>
    </source>
</evidence>
<dbReference type="GO" id="GO:0008977">
    <property type="term" value="F:prephenate dehydrogenase (NAD+) activity"/>
    <property type="evidence" value="ECO:0007669"/>
    <property type="project" value="InterPro"/>
</dbReference>
<keyword evidence="5" id="KW-1185">Reference proteome</keyword>
<dbReference type="Pfam" id="PF20463">
    <property type="entry name" value="PDH_C"/>
    <property type="match status" value="1"/>
</dbReference>
<keyword evidence="2" id="KW-0560">Oxidoreductase</keyword>
<dbReference type="OrthoDB" id="9802008at2"/>
<gene>
    <name evidence="4" type="ORF">SAMN05444817_101193</name>
</gene>
<dbReference type="AlphaFoldDB" id="A0A1N7IPD8"/>
<dbReference type="Gene3D" id="3.40.50.720">
    <property type="entry name" value="NAD(P)-binding Rossmann-like Domain"/>
    <property type="match status" value="1"/>
</dbReference>
<sequence>MSGSQGSSARVGARRPLPTTCIIGLGLIGGSIMRDLDAAGAPVYGYTHSRSGMRDAAREGFDVSDDLSRVLSRASSDHALIVIAVPMHAVEDVLDSIAMYAPNCGITDVVSVKKPVDELVRARGMRERYVGGHPMSGTEDSGWGASRVGLFTRAAWAITYDYAKECEDAGRRVSADWVDIFGQVCELARVCGAEAVPVSVDKHDEAVARVSHLPHVLAEALAVVGDRGGTLAQSLAAGSFRGATRVAGTEPQLVRAMCETNADAVVKTLDEIIPLLQDARASLAAPEPDLEQLVGAGYRAVTRMGARKGARAESVSPIKISSRPVMRIQLGAHGWVKALRQTESLGGRIDVF</sequence>
<reference evidence="5" key="1">
    <citation type="submission" date="2017-01" db="EMBL/GenBank/DDBJ databases">
        <authorList>
            <person name="Varghese N."/>
            <person name="Submissions S."/>
        </authorList>
    </citation>
    <scope>NUCLEOTIDE SEQUENCE [LARGE SCALE GENOMIC DNA]</scope>
    <source>
        <strain evidence="5">DSM 44531</strain>
    </source>
</reference>
<dbReference type="Proteomes" id="UP000186292">
    <property type="component" value="Unassembled WGS sequence"/>
</dbReference>
<dbReference type="NCBIfam" id="NF005108">
    <property type="entry name" value="PRK06545.1-6"/>
    <property type="match status" value="1"/>
</dbReference>
<dbReference type="RefSeq" id="WP_076598178.1">
    <property type="nucleotide sequence ID" value="NZ_CP046976.1"/>
</dbReference>
<dbReference type="InterPro" id="IPR003099">
    <property type="entry name" value="Prephen_DH"/>
</dbReference>
<dbReference type="GO" id="GO:0070403">
    <property type="term" value="F:NAD+ binding"/>
    <property type="evidence" value="ECO:0007669"/>
    <property type="project" value="InterPro"/>
</dbReference>
<name>A0A1N7IPD8_9CORY</name>
<dbReference type="GO" id="GO:0006571">
    <property type="term" value="P:tyrosine biosynthetic process"/>
    <property type="evidence" value="ECO:0007669"/>
    <property type="project" value="InterPro"/>
</dbReference>
<dbReference type="PANTHER" id="PTHR21363:SF0">
    <property type="entry name" value="PREPHENATE DEHYDROGENASE [NADP(+)]"/>
    <property type="match status" value="1"/>
</dbReference>
<proteinExistence type="inferred from homology"/>
<dbReference type="PROSITE" id="PS51176">
    <property type="entry name" value="PDH_ADH"/>
    <property type="match status" value="1"/>
</dbReference>
<accession>A0A1N7IPD8</accession>
<dbReference type="InterPro" id="IPR050812">
    <property type="entry name" value="Preph/Arog_dehydrog"/>
</dbReference>
<dbReference type="Pfam" id="PF02153">
    <property type="entry name" value="PDH_N"/>
    <property type="match status" value="1"/>
</dbReference>
<dbReference type="SUPFAM" id="SSF51735">
    <property type="entry name" value="NAD(P)-binding Rossmann-fold domains"/>
    <property type="match status" value="1"/>
</dbReference>
<comment type="similarity">
    <text evidence="1">Belongs to the prephenate/arogenate dehydrogenase family.</text>
</comment>
<protein>
    <submittedName>
        <fullName evidence="4">Prephenate dehydrogenase</fullName>
    </submittedName>
</protein>
<evidence type="ECO:0000313" key="5">
    <source>
        <dbReference type="Proteomes" id="UP000186292"/>
    </source>
</evidence>
<organism evidence="4 5">
    <name type="scientific">Corynebacterium appendicis CIP 107643</name>
    <dbReference type="NCBI Taxonomy" id="1161099"/>
    <lineage>
        <taxon>Bacteria</taxon>
        <taxon>Bacillati</taxon>
        <taxon>Actinomycetota</taxon>
        <taxon>Actinomycetes</taxon>
        <taxon>Mycobacteriales</taxon>
        <taxon>Corynebacteriaceae</taxon>
        <taxon>Corynebacterium</taxon>
    </lineage>
</organism>
<evidence type="ECO:0000256" key="1">
    <source>
        <dbReference type="ARBA" id="ARBA00007964"/>
    </source>
</evidence>
<dbReference type="Gene3D" id="1.10.3660.10">
    <property type="entry name" value="6-phosphogluconate dehydrogenase C-terminal like domain"/>
    <property type="match status" value="1"/>
</dbReference>
<dbReference type="InterPro" id="IPR008927">
    <property type="entry name" value="6-PGluconate_DH-like_C_sf"/>
</dbReference>
<dbReference type="STRING" id="1161099.SAMN05444817_101193"/>
<dbReference type="GO" id="GO:0004665">
    <property type="term" value="F:prephenate dehydrogenase (NADP+) activity"/>
    <property type="evidence" value="ECO:0007669"/>
    <property type="project" value="InterPro"/>
</dbReference>
<dbReference type="InterPro" id="IPR036291">
    <property type="entry name" value="NAD(P)-bd_dom_sf"/>
</dbReference>
<evidence type="ECO:0000313" key="4">
    <source>
        <dbReference type="EMBL" id="SIS38939.1"/>
    </source>
</evidence>
<dbReference type="PANTHER" id="PTHR21363">
    <property type="entry name" value="PREPHENATE DEHYDROGENASE"/>
    <property type="match status" value="1"/>
</dbReference>
<evidence type="ECO:0000256" key="2">
    <source>
        <dbReference type="ARBA" id="ARBA00023002"/>
    </source>
</evidence>
<dbReference type="EMBL" id="FTOF01000001">
    <property type="protein sequence ID" value="SIS38939.1"/>
    <property type="molecule type" value="Genomic_DNA"/>
</dbReference>
<dbReference type="InterPro" id="IPR046826">
    <property type="entry name" value="PDH_N"/>
</dbReference>
<dbReference type="InterPro" id="IPR046825">
    <property type="entry name" value="PDH_C"/>
</dbReference>
<feature type="domain" description="Prephenate/arogenate dehydrogenase" evidence="3">
    <location>
        <begin position="18"/>
        <end position="315"/>
    </location>
</feature>
<dbReference type="SUPFAM" id="SSF48179">
    <property type="entry name" value="6-phosphogluconate dehydrogenase C-terminal domain-like"/>
    <property type="match status" value="1"/>
</dbReference>